<dbReference type="InterPro" id="IPR043502">
    <property type="entry name" value="DNA/RNA_pol_sf"/>
</dbReference>
<proteinExistence type="predicted"/>
<comment type="caution">
    <text evidence="2">The sequence shown here is derived from an EMBL/GenBank/DDBJ whole genome shotgun (WGS) entry which is preliminary data.</text>
</comment>
<evidence type="ECO:0008006" key="4">
    <source>
        <dbReference type="Google" id="ProtNLM"/>
    </source>
</evidence>
<dbReference type="InterPro" id="IPR043128">
    <property type="entry name" value="Rev_trsase/Diguanyl_cyclase"/>
</dbReference>
<dbReference type="Proteomes" id="UP001286313">
    <property type="component" value="Unassembled WGS sequence"/>
</dbReference>
<sequence>MEKLQKSRTTCRGWVTRASKTLGDTLEAPAPTISLIEFAVQEFEKRLGKLDEVQEALEVEVPEEELDDFLDEAHAFRQASMQHRIQAEDKIRELAAAAAAVTGVKADSVSGQSSSRDSDVTNVKLPKLELPKFSGEVTQWQSFWDQFSSHINATDLPVISKFTYLMSLLEGDAKNVVNGLAHTCANYSVACGLLKERYNKPERIIFAHVQALLNGQVNISSGGQKGVAQLWKLRDDILVHIRSLEALGVTGKQCEVFLTPIILSRLPNEMRLEWARDGDGHESDLEFLLKFLDKEISRLERSEAFKGKKSSNEEKKAENKGTKERVCSAAALHASSKQEHLMCSFCGRKHKSENCYGVLELSGKERGEKIRSLGLCFKCLNSGHRSRVCRAQVRCPKCNGAHSILMCGVKLELNPKNEESEEKQDHVTKGRPNDVALLAGQGGNCTVLQTAKVQVCRSDGTFATAQIMFDNGADSSYVSSSFVRKCKPQWITSAPMPYSSFGGHSAGRNEHRNIFELKLWSSDEQVVPIIAADIPKICQPLVRPVVPYSVLNSFKHVDLADNYCPDFPIEIDVLIGLDFYWTLISPADAFQIDNVVAMKSVFGYVLSGRLYETIPNKLYSAPQLLCISSVSESDISKFWDLETVGIKPKELVESHNDTQILREFESTVQFVNGRYEVALPWKDDSAKEGLLNNESIARKRLNKLLVKLEQNKELKEEYKGVFDNYESDHIIEVPKQEITSVNPVYYMPHRPVVKLSSSSTKVRPVFDASASCYNGVSLNDCLSSGPSLNPDLVEVLVRFRRWPVAITADIRKAFLQISVQRTDRDVHRFLWTRDDGTIRHMRFTRVPFGNTSSPFLLNATIKYHLDKYPQTSVVHDLKADMYTDNWLSGADSAVEAAEKFCQARSILADANMYLTKLVSNSLLITSKFHEELPILLSDEPSTVLGLNWCNSQDSFNFDGINADPSVTVISTKRSILSVIAKIFDPLGLISPFVMYGKILFQELWKLGLSWDQEMPSELKSKFQGWLSSSQGFKNFHISRCYFPHEPWEKLNNVEVHGFGDASGKGFGACVYLRVPMENNSYKVSLVASKCRVAPIITITLPRLELMGSLLCSRLVNFVKNALSLDDNRVMCWTDSTIVLSWIGGEARRKDVFVANRVKEILELTPPHCWQHCRSKENPADLITRGMLADKIVDNSLWWYGPSMLTEVICPNVERSTVVTDLEEVSTGNTVTLC</sequence>
<evidence type="ECO:0000313" key="2">
    <source>
        <dbReference type="EMBL" id="KAK3895913.1"/>
    </source>
</evidence>
<dbReference type="InterPro" id="IPR008042">
    <property type="entry name" value="Retrotrans_Pao"/>
</dbReference>
<dbReference type="Pfam" id="PF05380">
    <property type="entry name" value="Peptidase_A17"/>
    <property type="match status" value="1"/>
</dbReference>
<dbReference type="CDD" id="cd01644">
    <property type="entry name" value="RT_pepA17"/>
    <property type="match status" value="1"/>
</dbReference>
<dbReference type="Gene3D" id="3.10.10.10">
    <property type="entry name" value="HIV Type 1 Reverse Transcriptase, subunit A, domain 1"/>
    <property type="match status" value="1"/>
</dbReference>
<feature type="coiled-coil region" evidence="1">
    <location>
        <begin position="691"/>
        <end position="718"/>
    </location>
</feature>
<dbReference type="InterPro" id="IPR005312">
    <property type="entry name" value="DUF1759"/>
</dbReference>
<keyword evidence="3" id="KW-1185">Reference proteome</keyword>
<dbReference type="SUPFAM" id="SSF56672">
    <property type="entry name" value="DNA/RNA polymerases"/>
    <property type="match status" value="1"/>
</dbReference>
<dbReference type="AlphaFoldDB" id="A0AAE1L4V7"/>
<dbReference type="GO" id="GO:0071897">
    <property type="term" value="P:DNA biosynthetic process"/>
    <property type="evidence" value="ECO:0007669"/>
    <property type="project" value="UniProtKB-ARBA"/>
</dbReference>
<reference evidence="2" key="1">
    <citation type="submission" date="2023-10" db="EMBL/GenBank/DDBJ databases">
        <title>Genome assemblies of two species of porcelain crab, Petrolisthes cinctipes and Petrolisthes manimaculis (Anomura: Porcellanidae).</title>
        <authorList>
            <person name="Angst P."/>
        </authorList>
    </citation>
    <scope>NUCLEOTIDE SEQUENCE</scope>
    <source>
        <strain evidence="2">PB745_01</strain>
        <tissue evidence="2">Gill</tissue>
    </source>
</reference>
<keyword evidence="1" id="KW-0175">Coiled coil</keyword>
<gene>
    <name evidence="2" type="ORF">Pcinc_000413</name>
</gene>
<protein>
    <recommendedName>
        <fullName evidence="4">Gag-pol polyprotein</fullName>
    </recommendedName>
</protein>
<dbReference type="EMBL" id="JAWQEG010000028">
    <property type="protein sequence ID" value="KAK3895913.1"/>
    <property type="molecule type" value="Genomic_DNA"/>
</dbReference>
<evidence type="ECO:0000256" key="1">
    <source>
        <dbReference type="SAM" id="Coils"/>
    </source>
</evidence>
<dbReference type="PANTHER" id="PTHR47331">
    <property type="entry name" value="PHD-TYPE DOMAIN-CONTAINING PROTEIN"/>
    <property type="match status" value="1"/>
</dbReference>
<evidence type="ECO:0000313" key="3">
    <source>
        <dbReference type="Proteomes" id="UP001286313"/>
    </source>
</evidence>
<dbReference type="Gene3D" id="3.30.70.270">
    <property type="match status" value="1"/>
</dbReference>
<dbReference type="PANTHER" id="PTHR47331:SF1">
    <property type="entry name" value="GAG-LIKE PROTEIN"/>
    <property type="match status" value="1"/>
</dbReference>
<dbReference type="Pfam" id="PF03564">
    <property type="entry name" value="DUF1759"/>
    <property type="match status" value="1"/>
</dbReference>
<accession>A0AAE1L4V7</accession>
<organism evidence="2 3">
    <name type="scientific">Petrolisthes cinctipes</name>
    <name type="common">Flat porcelain crab</name>
    <dbReference type="NCBI Taxonomy" id="88211"/>
    <lineage>
        <taxon>Eukaryota</taxon>
        <taxon>Metazoa</taxon>
        <taxon>Ecdysozoa</taxon>
        <taxon>Arthropoda</taxon>
        <taxon>Crustacea</taxon>
        <taxon>Multicrustacea</taxon>
        <taxon>Malacostraca</taxon>
        <taxon>Eumalacostraca</taxon>
        <taxon>Eucarida</taxon>
        <taxon>Decapoda</taxon>
        <taxon>Pleocyemata</taxon>
        <taxon>Anomura</taxon>
        <taxon>Galatheoidea</taxon>
        <taxon>Porcellanidae</taxon>
        <taxon>Petrolisthes</taxon>
    </lineage>
</organism>
<name>A0AAE1L4V7_PETCI</name>